<evidence type="ECO:0000256" key="1">
    <source>
        <dbReference type="ARBA" id="ARBA00023125"/>
    </source>
</evidence>
<dbReference type="InterPro" id="IPR001387">
    <property type="entry name" value="Cro/C1-type_HTH"/>
</dbReference>
<feature type="domain" description="HTH cro/C1-type" evidence="3">
    <location>
        <begin position="11"/>
        <end position="65"/>
    </location>
</feature>
<proteinExistence type="predicted"/>
<reference evidence="5" key="1">
    <citation type="journal article" date="2019" name="Int. J. Syst. Evol. Microbiol.">
        <title>The Global Catalogue of Microorganisms (GCM) 10K type strain sequencing project: providing services to taxonomists for standard genome sequencing and annotation.</title>
        <authorList>
            <consortium name="The Broad Institute Genomics Platform"/>
            <consortium name="The Broad Institute Genome Sequencing Center for Infectious Disease"/>
            <person name="Wu L."/>
            <person name="Ma J."/>
        </authorList>
    </citation>
    <scope>NUCLEOTIDE SEQUENCE [LARGE SCALE GENOMIC DNA]</scope>
    <source>
        <strain evidence="5">JCM 12165</strain>
    </source>
</reference>
<accession>A0ABW4FG28</accession>
<protein>
    <submittedName>
        <fullName evidence="4">XRE family transcriptional regulator</fullName>
    </submittedName>
</protein>
<sequence>MIDPGELGRHLHALRTERGLALSAVAREAGVSVSMLSAIERGEKTPTVVVLSRIADGLHLPLTHLISAVGADRVVMRRAGEQDTVAEPGGWQRTILTPVVPGVNFEWIRTTLPPHCDAGEYPAYAPGSHEFVTVLCGTLHLTLADTGYDLAAGDSIYFPADTTHAYANRADAPCTYYVAALIMRARTARSVGHHQVRADRDAEDHHGPAQHGLG</sequence>
<keyword evidence="1" id="KW-0238">DNA-binding</keyword>
<evidence type="ECO:0000259" key="3">
    <source>
        <dbReference type="PROSITE" id="PS50943"/>
    </source>
</evidence>
<organism evidence="4 5">
    <name type="scientific">Pseudonocardia aurantiaca</name>
    <dbReference type="NCBI Taxonomy" id="75290"/>
    <lineage>
        <taxon>Bacteria</taxon>
        <taxon>Bacillati</taxon>
        <taxon>Actinomycetota</taxon>
        <taxon>Actinomycetes</taxon>
        <taxon>Pseudonocardiales</taxon>
        <taxon>Pseudonocardiaceae</taxon>
        <taxon>Pseudonocardia</taxon>
    </lineage>
</organism>
<dbReference type="Gene3D" id="2.60.120.10">
    <property type="entry name" value="Jelly Rolls"/>
    <property type="match status" value="1"/>
</dbReference>
<dbReference type="SMART" id="SM00530">
    <property type="entry name" value="HTH_XRE"/>
    <property type="match status" value="1"/>
</dbReference>
<dbReference type="Gene3D" id="1.10.260.40">
    <property type="entry name" value="lambda repressor-like DNA-binding domains"/>
    <property type="match status" value="1"/>
</dbReference>
<dbReference type="PROSITE" id="PS50943">
    <property type="entry name" value="HTH_CROC1"/>
    <property type="match status" value="1"/>
</dbReference>
<dbReference type="SUPFAM" id="SSF51182">
    <property type="entry name" value="RmlC-like cupins"/>
    <property type="match status" value="1"/>
</dbReference>
<evidence type="ECO:0000313" key="5">
    <source>
        <dbReference type="Proteomes" id="UP001597145"/>
    </source>
</evidence>
<dbReference type="EMBL" id="JBHUCP010000005">
    <property type="protein sequence ID" value="MFD1529575.1"/>
    <property type="molecule type" value="Genomic_DNA"/>
</dbReference>
<dbReference type="InterPro" id="IPR011051">
    <property type="entry name" value="RmlC_Cupin_sf"/>
</dbReference>
<dbReference type="RefSeq" id="WP_343981628.1">
    <property type="nucleotide sequence ID" value="NZ_BAAAJG010000015.1"/>
</dbReference>
<dbReference type="PANTHER" id="PTHR46797:SF1">
    <property type="entry name" value="METHYLPHOSPHONATE SYNTHASE"/>
    <property type="match status" value="1"/>
</dbReference>
<dbReference type="Pfam" id="PF13560">
    <property type="entry name" value="HTH_31"/>
    <property type="match status" value="1"/>
</dbReference>
<evidence type="ECO:0000313" key="4">
    <source>
        <dbReference type="EMBL" id="MFD1529575.1"/>
    </source>
</evidence>
<dbReference type="InterPro" id="IPR010982">
    <property type="entry name" value="Lambda_DNA-bd_dom_sf"/>
</dbReference>
<dbReference type="PANTHER" id="PTHR46797">
    <property type="entry name" value="HTH-TYPE TRANSCRIPTIONAL REGULATOR"/>
    <property type="match status" value="1"/>
</dbReference>
<name>A0ABW4FG28_9PSEU</name>
<gene>
    <name evidence="4" type="ORF">ACFSCY_08990</name>
</gene>
<dbReference type="InterPro" id="IPR014710">
    <property type="entry name" value="RmlC-like_jellyroll"/>
</dbReference>
<dbReference type="InterPro" id="IPR013096">
    <property type="entry name" value="Cupin_2"/>
</dbReference>
<evidence type="ECO:0000256" key="2">
    <source>
        <dbReference type="SAM" id="MobiDB-lite"/>
    </source>
</evidence>
<feature type="region of interest" description="Disordered" evidence="2">
    <location>
        <begin position="192"/>
        <end position="214"/>
    </location>
</feature>
<comment type="caution">
    <text evidence="4">The sequence shown here is derived from an EMBL/GenBank/DDBJ whole genome shotgun (WGS) entry which is preliminary data.</text>
</comment>
<dbReference type="Proteomes" id="UP001597145">
    <property type="component" value="Unassembled WGS sequence"/>
</dbReference>
<dbReference type="InterPro" id="IPR050807">
    <property type="entry name" value="TransReg_Diox_bact_type"/>
</dbReference>
<dbReference type="Pfam" id="PF07883">
    <property type="entry name" value="Cupin_2"/>
    <property type="match status" value="1"/>
</dbReference>
<dbReference type="CDD" id="cd00093">
    <property type="entry name" value="HTH_XRE"/>
    <property type="match status" value="1"/>
</dbReference>
<keyword evidence="5" id="KW-1185">Reference proteome</keyword>
<feature type="compositionally biased region" description="Basic and acidic residues" evidence="2">
    <location>
        <begin position="196"/>
        <end position="207"/>
    </location>
</feature>
<dbReference type="CDD" id="cd02209">
    <property type="entry name" value="cupin_XRE_C"/>
    <property type="match status" value="1"/>
</dbReference>
<dbReference type="SUPFAM" id="SSF47413">
    <property type="entry name" value="lambda repressor-like DNA-binding domains"/>
    <property type="match status" value="1"/>
</dbReference>